<proteinExistence type="inferred from homology"/>
<dbReference type="GO" id="GO:0006364">
    <property type="term" value="P:rRNA processing"/>
    <property type="evidence" value="ECO:0007669"/>
    <property type="project" value="UniProtKB-KW"/>
</dbReference>
<keyword evidence="7" id="KW-0539">Nucleus</keyword>
<comment type="function">
    <text evidence="8">Component of ribonuclease P, a ribonucleoprotein complex that generates mature tRNA molecules by cleaving their 5'-ends. Also a component of the MRP ribonuclease complex, which cleaves pre-rRNA sequences.</text>
</comment>
<evidence type="ECO:0000256" key="11">
    <source>
        <dbReference type="ARBA" id="ARBA00075070"/>
    </source>
</evidence>
<keyword evidence="3" id="KW-0698">rRNA processing</keyword>
<evidence type="ECO:0000256" key="2">
    <source>
        <dbReference type="ARBA" id="ARBA00007331"/>
    </source>
</evidence>
<evidence type="ECO:0000256" key="7">
    <source>
        <dbReference type="ARBA" id="ARBA00023242"/>
    </source>
</evidence>
<evidence type="ECO:0000256" key="3">
    <source>
        <dbReference type="ARBA" id="ARBA00022552"/>
    </source>
</evidence>
<accession>A0A8J6B7U5</accession>
<dbReference type="AlphaFoldDB" id="A0A8J6B7U5"/>
<dbReference type="GO" id="GO:0005655">
    <property type="term" value="C:nucleolar ribonuclease P complex"/>
    <property type="evidence" value="ECO:0007669"/>
    <property type="project" value="TreeGrafter"/>
</dbReference>
<dbReference type="InterPro" id="IPR002738">
    <property type="entry name" value="RNase_P_p30"/>
</dbReference>
<evidence type="ECO:0000256" key="6">
    <source>
        <dbReference type="ARBA" id="ARBA00022990"/>
    </source>
</evidence>
<dbReference type="SUPFAM" id="SSF89550">
    <property type="entry name" value="PHP domain-like"/>
    <property type="match status" value="1"/>
</dbReference>
<gene>
    <name evidence="13" type="ORF">GDO78_019417</name>
</gene>
<keyword evidence="14" id="KW-1185">Reference proteome</keyword>
<comment type="subunit">
    <text evidence="9">Component of nuclear RNase P and RNase MRP ribonucleoproteins. RNase P consists of a catalytic RNA moiety and about 10 protein subunits; POP1, POP4, POP5, POP7, RPP14, RPP21, RPP25, RPP30, RPP38 and RPP40. Within the RNase P complex, POP1, POP7 and RPP25 form the 'finger' subcomplex, POP5, RPP14, RPP40 and homodimeric RPP30 form the 'palm' subcomplex, and RPP21, POP4 and RPP38 form the 'wrist' subcomplex. All subunits of the RNase P complex interact with the catalytic RNA. Several subunits of RNase P are also part of the RNase MRP complex. RNase MRP consists of a catalytic RNA moiety and about 8 protein subunits; POP1, POP7, RPP25, RPP30, RPP38, RPP40 and possibly also POP4 and POP5.</text>
</comment>
<keyword evidence="4" id="KW-0597">Phosphoprotein</keyword>
<keyword evidence="5" id="KW-0819">tRNA processing</keyword>
<comment type="similarity">
    <text evidence="2">Belongs to the eukaryotic/archaeal RNase P protein component 3 family.</text>
</comment>
<evidence type="ECO:0000313" key="13">
    <source>
        <dbReference type="EMBL" id="KAG9464774.1"/>
    </source>
</evidence>
<dbReference type="Pfam" id="PF01876">
    <property type="entry name" value="RNase_P_p30"/>
    <property type="match status" value="1"/>
</dbReference>
<dbReference type="Gene3D" id="3.20.20.140">
    <property type="entry name" value="Metal-dependent hydrolases"/>
    <property type="match status" value="1"/>
</dbReference>
<reference evidence="13" key="1">
    <citation type="thesis" date="2020" institute="ProQuest LLC" country="789 East Eisenhower Parkway, Ann Arbor, MI, USA">
        <title>Comparative Genomics and Chromosome Evolution.</title>
        <authorList>
            <person name="Mudd A.B."/>
        </authorList>
    </citation>
    <scope>NUCLEOTIDE SEQUENCE</scope>
    <source>
        <strain evidence="13">HN-11 Male</strain>
        <tissue evidence="13">Kidney and liver</tissue>
    </source>
</reference>
<name>A0A8J6B7U5_ELECQ</name>
<evidence type="ECO:0000313" key="14">
    <source>
        <dbReference type="Proteomes" id="UP000770717"/>
    </source>
</evidence>
<organism evidence="13 14">
    <name type="scientific">Eleutherodactylus coqui</name>
    <name type="common">Puerto Rican coqui</name>
    <dbReference type="NCBI Taxonomy" id="57060"/>
    <lineage>
        <taxon>Eukaryota</taxon>
        <taxon>Metazoa</taxon>
        <taxon>Chordata</taxon>
        <taxon>Craniata</taxon>
        <taxon>Vertebrata</taxon>
        <taxon>Euteleostomi</taxon>
        <taxon>Amphibia</taxon>
        <taxon>Batrachia</taxon>
        <taxon>Anura</taxon>
        <taxon>Neobatrachia</taxon>
        <taxon>Hyloidea</taxon>
        <taxon>Eleutherodactylidae</taxon>
        <taxon>Eleutherodactylinae</taxon>
        <taxon>Eleutherodactylus</taxon>
        <taxon>Eleutherodactylus</taxon>
    </lineage>
</organism>
<protein>
    <recommendedName>
        <fullName evidence="10">Ribonuclease P protein subunit p30</fullName>
    </recommendedName>
    <alternativeName>
        <fullName evidence="11">RNase P subunit 2</fullName>
    </alternativeName>
</protein>
<dbReference type="GO" id="GO:0008033">
    <property type="term" value="P:tRNA processing"/>
    <property type="evidence" value="ECO:0007669"/>
    <property type="project" value="UniProtKB-KW"/>
</dbReference>
<keyword evidence="6" id="KW-0007">Acetylation</keyword>
<evidence type="ECO:0000256" key="10">
    <source>
        <dbReference type="ARBA" id="ARBA00068480"/>
    </source>
</evidence>
<evidence type="ECO:0000256" key="9">
    <source>
        <dbReference type="ARBA" id="ARBA00065838"/>
    </source>
</evidence>
<evidence type="ECO:0000256" key="5">
    <source>
        <dbReference type="ARBA" id="ARBA00022694"/>
    </source>
</evidence>
<dbReference type="GO" id="GO:0003723">
    <property type="term" value="F:RNA binding"/>
    <property type="evidence" value="ECO:0007669"/>
    <property type="project" value="TreeGrafter"/>
</dbReference>
<evidence type="ECO:0000256" key="8">
    <source>
        <dbReference type="ARBA" id="ARBA00053284"/>
    </source>
</evidence>
<evidence type="ECO:0000256" key="1">
    <source>
        <dbReference type="ARBA" id="ARBA00004604"/>
    </source>
</evidence>
<comment type="caution">
    <text evidence="13">The sequence shown here is derived from an EMBL/GenBank/DDBJ whole genome shotgun (WGS) entry which is preliminary data.</text>
</comment>
<feature type="region of interest" description="Disordered" evidence="12">
    <location>
        <begin position="249"/>
        <end position="273"/>
    </location>
</feature>
<comment type="subcellular location">
    <subcellularLocation>
        <location evidence="1">Nucleus</location>
        <location evidence="1">Nucleolus</location>
    </subcellularLocation>
</comment>
<dbReference type="PANTHER" id="PTHR13031:SF0">
    <property type="entry name" value="RIBONUCLEASE P PROTEIN SUBUNIT P30"/>
    <property type="match status" value="1"/>
</dbReference>
<evidence type="ECO:0000256" key="12">
    <source>
        <dbReference type="SAM" id="MobiDB-lite"/>
    </source>
</evidence>
<dbReference type="PANTHER" id="PTHR13031">
    <property type="entry name" value="RIBONUCLEASE P SUBUNIT P30"/>
    <property type="match status" value="1"/>
</dbReference>
<dbReference type="InterPro" id="IPR016195">
    <property type="entry name" value="Pol/histidinol_Pase-like"/>
</dbReference>
<evidence type="ECO:0000256" key="4">
    <source>
        <dbReference type="ARBA" id="ARBA00022553"/>
    </source>
</evidence>
<dbReference type="OrthoDB" id="17948at2759"/>
<dbReference type="FunFam" id="3.20.20.140:FF:000031">
    <property type="entry name" value="ribonuclease P protein subunit p30"/>
    <property type="match status" value="1"/>
</dbReference>
<dbReference type="Proteomes" id="UP000770717">
    <property type="component" value="Unassembled WGS sequence"/>
</dbReference>
<sequence length="273" mass="30223">MALFVDLNITNCKEVKKLQSMIEMAAHLGYSAVAINHVAEFGKKKAEIVKPIATKDLFPSPPTVQGKSTPIKILTRLTIVASDPSHCNVLRSSSPITKLYDIVAIYPDTEKLFHTVCTATDVDIICINVTEKYPFFFKRPPLRPSSHERIYAAGIFFELIYTPAIKDFTLRRNTISNALSLMEVCKGKNIIISSGAEKPLELRGPYDVATLGLPFGLSERSAKSALSTNCRAALLHGETRKTAFGITYTMKKPRDDEEEEESAEPASKKAKKE</sequence>
<dbReference type="EMBL" id="WNTK01003915">
    <property type="protein sequence ID" value="KAG9464774.1"/>
    <property type="molecule type" value="Genomic_DNA"/>
</dbReference>